<dbReference type="RefSeq" id="WP_068809938.1">
    <property type="nucleotide sequence ID" value="NZ_BMIY01000003.1"/>
</dbReference>
<protein>
    <recommendedName>
        <fullName evidence="3">DUF3301 domain-containing protein</fullName>
    </recommendedName>
</protein>
<evidence type="ECO:0000313" key="1">
    <source>
        <dbReference type="EMBL" id="GGG53564.1"/>
    </source>
</evidence>
<reference evidence="1" key="1">
    <citation type="journal article" date="2014" name="Int. J. Syst. Evol. Microbiol.">
        <title>Complete genome sequence of Corynebacterium casei LMG S-19264T (=DSM 44701T), isolated from a smear-ripened cheese.</title>
        <authorList>
            <consortium name="US DOE Joint Genome Institute (JGI-PGF)"/>
            <person name="Walter F."/>
            <person name="Albersmeier A."/>
            <person name="Kalinowski J."/>
            <person name="Ruckert C."/>
        </authorList>
    </citation>
    <scope>NUCLEOTIDE SEQUENCE</scope>
    <source>
        <strain evidence="1">CGMCC 1.15425</strain>
    </source>
</reference>
<dbReference type="AlphaFoldDB" id="A0A917GPG6"/>
<dbReference type="Pfam" id="PF11743">
    <property type="entry name" value="DUF3301"/>
    <property type="match status" value="1"/>
</dbReference>
<proteinExistence type="predicted"/>
<name>A0A917GPG6_9GAMM</name>
<evidence type="ECO:0008006" key="3">
    <source>
        <dbReference type="Google" id="ProtNLM"/>
    </source>
</evidence>
<evidence type="ECO:0000313" key="2">
    <source>
        <dbReference type="Proteomes" id="UP000627715"/>
    </source>
</evidence>
<dbReference type="InterPro" id="IPR021732">
    <property type="entry name" value="DUF3301"/>
</dbReference>
<dbReference type="Proteomes" id="UP000627715">
    <property type="component" value="Unassembled WGS sequence"/>
</dbReference>
<gene>
    <name evidence="1" type="ORF">GCM10011403_08400</name>
</gene>
<keyword evidence="2" id="KW-1185">Reference proteome</keyword>
<dbReference type="OrthoDB" id="5959530at2"/>
<organism evidence="1 2">
    <name type="scientific">Pseudohongiella nitratireducens</name>
    <dbReference type="NCBI Taxonomy" id="1768907"/>
    <lineage>
        <taxon>Bacteria</taxon>
        <taxon>Pseudomonadati</taxon>
        <taxon>Pseudomonadota</taxon>
        <taxon>Gammaproteobacteria</taxon>
        <taxon>Pseudomonadales</taxon>
        <taxon>Pseudohongiellaceae</taxon>
        <taxon>Pseudohongiella</taxon>
    </lineage>
</organism>
<accession>A0A917GPG6</accession>
<sequence length="112" mass="12773">MLTLSHLFWGAVFVFCISHWWRSRDAKAWALEHASRRCEQLGLQLLDQSIVLRKLRPAYSAEAGICWRRYYSFEFSATGGDRYPGEVELSGNRLTAIHIAPHVVEDAGGARH</sequence>
<dbReference type="EMBL" id="BMIY01000003">
    <property type="protein sequence ID" value="GGG53564.1"/>
    <property type="molecule type" value="Genomic_DNA"/>
</dbReference>
<comment type="caution">
    <text evidence="1">The sequence shown here is derived from an EMBL/GenBank/DDBJ whole genome shotgun (WGS) entry which is preliminary data.</text>
</comment>
<reference evidence="1" key="2">
    <citation type="submission" date="2020-09" db="EMBL/GenBank/DDBJ databases">
        <authorList>
            <person name="Sun Q."/>
            <person name="Zhou Y."/>
        </authorList>
    </citation>
    <scope>NUCLEOTIDE SEQUENCE</scope>
    <source>
        <strain evidence="1">CGMCC 1.15425</strain>
    </source>
</reference>